<reference evidence="4 5" key="1">
    <citation type="submission" date="2015-10" db="EMBL/GenBank/DDBJ databases">
        <authorList>
            <person name="Gilbert D.G."/>
        </authorList>
    </citation>
    <scope>NUCLEOTIDE SEQUENCE [LARGE SCALE GENOMIC DNA]</scope>
    <source>
        <strain evidence="5">HZ-22</strain>
    </source>
</reference>
<dbReference type="AlphaFoldDB" id="A0A0P0D9C2"/>
<dbReference type="PROSITE" id="PS51257">
    <property type="entry name" value="PROKAR_LIPOPROTEIN"/>
    <property type="match status" value="1"/>
</dbReference>
<dbReference type="STRING" id="1736674.APS56_04775"/>
<dbReference type="Proteomes" id="UP000057981">
    <property type="component" value="Chromosome"/>
</dbReference>
<proteinExistence type="predicted"/>
<dbReference type="Pfam" id="PF17132">
    <property type="entry name" value="Glyco_hydro_106"/>
    <property type="match status" value="2"/>
</dbReference>
<dbReference type="PANTHER" id="PTHR43817">
    <property type="entry name" value="GLYCOSYL HYDROLASE"/>
    <property type="match status" value="1"/>
</dbReference>
<dbReference type="PANTHER" id="PTHR43817:SF1">
    <property type="entry name" value="HYDROLASE, FAMILY 43, PUTATIVE (AFU_ORTHOLOGUE AFUA_3G01660)-RELATED"/>
    <property type="match status" value="1"/>
</dbReference>
<name>A0A0P0D9C2_9FLAO</name>
<evidence type="ECO:0000313" key="4">
    <source>
        <dbReference type="EMBL" id="ALJ04495.1"/>
    </source>
</evidence>
<feature type="chain" id="PRO_5006043473" evidence="3">
    <location>
        <begin position="26"/>
        <end position="1006"/>
    </location>
</feature>
<keyword evidence="1 3" id="KW-0732">Signal</keyword>
<feature type="signal peptide" evidence="3">
    <location>
        <begin position="1"/>
        <end position="25"/>
    </location>
</feature>
<sequence>MKQFRKLKTVIMLLFCIAISSCVNTQVSKTDTLKSGFTSPPREAKPLVWWDWVNGNVTKEGIKADLLDMKRVGIGGAQLFDLEVYMPKGPVRYGTDDWFEHVNYAMHIADSLGLEFHVMNCPGWSASGGPWNTPEKSMKQIVWSETHIEGGGEQIIELPLPEIKHDYFEDIAVLAVPVNSHDRLENWENKIAFSKTPLKRDMDSKEADNKAIQKHQVLNLSTKLSDDGMLTCNLPAGNWIIMRFGFTSTGSTNHPAVPEGHGLECDKLDVESVKFQFDKALGRIIKNAQPYLGSTFKGLVFDSFEGGYQNWTKDFPNQFERINGYDLTPYLPILAGVIIDSKVTTEAILYDFRGTIDKLIAENYFKTMQDLAHENKLVTYAESQGGPLNPFTVNEYVDVPMNEFWLRNYIQRVPLMKQSAASAHLYNKSVVGAESFTAIPEYGKWQSTPFTLKRAGDCAFTAGINRFIFHTYIHQPYDYLKPGFTMGRYGTHFGRQSAWWAYAKDWIDYISRSQFLLQQGKTITDIGVLLSNDMRYDIPGGDIKAPLGYDLTMAYPQHLDNSKVVNGVIELSDLAHCEMLVLNDRSSYMDIATLKNLYRLVNEGAIIAGKPPMSPPGYKEIENSMDEFNELVDKIWGGLDDDHASKSIGKGKVWNTTNLDKIVTITDLKPDLEFIPNQQIDSLRYIHKKIDDTDVYFVTNLSSALQSVKVSIRITGKKPELWDAATGKTSDVPIYKVSNSTEIPFNLEAGGSRFIVFRDKLPSKWIAKVEPDILETLETNYLVKGDKQLKIVYSDDSIKTHLTKECSEPMDLSKSWQVTFIEGRGAPSEAVAFESLMSWTEHSNEDIKYYSGIAEYAKTFTLPNNYINKGQRCILKLGDVYDVAQVSINGHKPVIVWKKPAELDVTDMLVNGENKITIGVANRWINRLIGDEQIETDILYREGSGKFTTGVIEAFPDWMRDEQRAKEENKRHTFTTWKHYTADAPLKKSGLLGPVQLEVYNEFVKF</sequence>
<dbReference type="NCBIfam" id="NF045579">
    <property type="entry name" value="rhamnoside_JR"/>
    <property type="match status" value="1"/>
</dbReference>
<keyword evidence="2" id="KW-0378">Hydrolase</keyword>
<evidence type="ECO:0000256" key="3">
    <source>
        <dbReference type="SAM" id="SignalP"/>
    </source>
</evidence>
<accession>A0A0P0D9C2</accession>
<evidence type="ECO:0000256" key="2">
    <source>
        <dbReference type="ARBA" id="ARBA00022801"/>
    </source>
</evidence>
<dbReference type="InterPro" id="IPR008979">
    <property type="entry name" value="Galactose-bd-like_sf"/>
</dbReference>
<protein>
    <submittedName>
        <fullName evidence="4">Uncharacterized protein</fullName>
    </submittedName>
</protein>
<dbReference type="OrthoDB" id="9761519at2"/>
<evidence type="ECO:0000256" key="1">
    <source>
        <dbReference type="ARBA" id="ARBA00022729"/>
    </source>
</evidence>
<dbReference type="SUPFAM" id="SSF49785">
    <property type="entry name" value="Galactose-binding domain-like"/>
    <property type="match status" value="1"/>
</dbReference>
<dbReference type="GO" id="GO:0004553">
    <property type="term" value="F:hydrolase activity, hydrolyzing O-glycosyl compounds"/>
    <property type="evidence" value="ECO:0007669"/>
    <property type="project" value="InterPro"/>
</dbReference>
<dbReference type="KEGG" id="ahz:APS56_04775"/>
<dbReference type="RefSeq" id="WP_054725365.1">
    <property type="nucleotide sequence ID" value="NZ_CP012898.1"/>
</dbReference>
<dbReference type="Gene3D" id="2.60.120.260">
    <property type="entry name" value="Galactose-binding domain-like"/>
    <property type="match status" value="1"/>
</dbReference>
<keyword evidence="5" id="KW-1185">Reference proteome</keyword>
<gene>
    <name evidence="4" type="ORF">APS56_04775</name>
</gene>
<dbReference type="GO" id="GO:0005975">
    <property type="term" value="P:carbohydrate metabolic process"/>
    <property type="evidence" value="ECO:0007669"/>
    <property type="project" value="InterPro"/>
</dbReference>
<organism evidence="4 5">
    <name type="scientific">Pseudalgibacter alginicilyticus</name>
    <dbReference type="NCBI Taxonomy" id="1736674"/>
    <lineage>
        <taxon>Bacteria</taxon>
        <taxon>Pseudomonadati</taxon>
        <taxon>Bacteroidota</taxon>
        <taxon>Flavobacteriia</taxon>
        <taxon>Flavobacteriales</taxon>
        <taxon>Flavobacteriaceae</taxon>
        <taxon>Pseudalgibacter</taxon>
    </lineage>
</organism>
<evidence type="ECO:0000313" key="5">
    <source>
        <dbReference type="Proteomes" id="UP000057981"/>
    </source>
</evidence>
<dbReference type="EMBL" id="CP012898">
    <property type="protein sequence ID" value="ALJ04495.1"/>
    <property type="molecule type" value="Genomic_DNA"/>
</dbReference>